<comment type="caution">
    <text evidence="7">The sequence shown here is derived from an EMBL/GenBank/DDBJ whole genome shotgun (WGS) entry which is preliminary data.</text>
</comment>
<dbReference type="GO" id="GO:0006364">
    <property type="term" value="P:rRNA processing"/>
    <property type="evidence" value="ECO:0007669"/>
    <property type="project" value="UniProtKB-KW"/>
</dbReference>
<evidence type="ECO:0000259" key="5">
    <source>
        <dbReference type="Pfam" id="PF05175"/>
    </source>
</evidence>
<evidence type="ECO:0000256" key="1">
    <source>
        <dbReference type="ARBA" id="ARBA00022490"/>
    </source>
</evidence>
<dbReference type="SUPFAM" id="SSF53335">
    <property type="entry name" value="S-adenosyl-L-methionine-dependent methyltransferases"/>
    <property type="match status" value="1"/>
</dbReference>
<dbReference type="InterPro" id="IPR046977">
    <property type="entry name" value="RsmC/RlmG"/>
</dbReference>
<sequence>MSSPADPALDPVARLVLDEAVAVAGDLAGREVLVVDDVALAAAARDAGGRVRAWLDDRRDADAAEAAGVVLADPWAEDPLPVELVLGRLPTALSALDDLAERVAARAPAQVRVVLGGRVKHMTRSQNDVLARHFGEVSASLGRQKSRVLHAAGPRPGERRWPRTSVLDEPALGQPLTLLGRGAVFAEGRLDAGTRLLLQALSPALDRGPREADALDLGSGSGVLATWLARRGLATRAVDVSAAAVESTRLTAGAADVEVDAAWSEGLAEVAPASVDLLVSNPPFHRGAAKDSTPTLQMIDDAARVLRPGGELWLVWNAHLPYLPRLRRAVGRTEVVRRDPHYLVTRSVR</sequence>
<feature type="domain" description="RlmG N-terminal" evidence="6">
    <location>
        <begin position="65"/>
        <end position="151"/>
    </location>
</feature>
<protein>
    <submittedName>
        <fullName evidence="7">Methyltransferase</fullName>
    </submittedName>
</protein>
<keyword evidence="8" id="KW-1185">Reference proteome</keyword>
<dbReference type="PROSITE" id="PS00092">
    <property type="entry name" value="N6_MTASE"/>
    <property type="match status" value="1"/>
</dbReference>
<feature type="domain" description="Methyltransferase small" evidence="5">
    <location>
        <begin position="177"/>
        <end position="345"/>
    </location>
</feature>
<evidence type="ECO:0000256" key="2">
    <source>
        <dbReference type="ARBA" id="ARBA00022552"/>
    </source>
</evidence>
<dbReference type="GO" id="GO:0032259">
    <property type="term" value="P:methylation"/>
    <property type="evidence" value="ECO:0007669"/>
    <property type="project" value="UniProtKB-KW"/>
</dbReference>
<dbReference type="Proteomes" id="UP000435304">
    <property type="component" value="Unassembled WGS sequence"/>
</dbReference>
<dbReference type="InterPro" id="IPR002052">
    <property type="entry name" value="DNA_methylase_N6_adenine_CS"/>
</dbReference>
<dbReference type="GO" id="GO:0003676">
    <property type="term" value="F:nucleic acid binding"/>
    <property type="evidence" value="ECO:0007669"/>
    <property type="project" value="InterPro"/>
</dbReference>
<organism evidence="7 8">
    <name type="scientific">Auraticoccus cholistanensis</name>
    <dbReference type="NCBI Taxonomy" id="2656650"/>
    <lineage>
        <taxon>Bacteria</taxon>
        <taxon>Bacillati</taxon>
        <taxon>Actinomycetota</taxon>
        <taxon>Actinomycetes</taxon>
        <taxon>Propionibacteriales</taxon>
        <taxon>Propionibacteriaceae</taxon>
        <taxon>Auraticoccus</taxon>
    </lineage>
</organism>
<dbReference type="InterPro" id="IPR029063">
    <property type="entry name" value="SAM-dependent_MTases_sf"/>
</dbReference>
<dbReference type="Pfam" id="PF26049">
    <property type="entry name" value="RLMG_N"/>
    <property type="match status" value="1"/>
</dbReference>
<keyword evidence="2" id="KW-0698">rRNA processing</keyword>
<dbReference type="RefSeq" id="WP_156608238.1">
    <property type="nucleotide sequence ID" value="NZ_WPCU01000004.1"/>
</dbReference>
<accession>A0A6A9UR83</accession>
<evidence type="ECO:0000313" key="7">
    <source>
        <dbReference type="EMBL" id="MVA75253.1"/>
    </source>
</evidence>
<keyword evidence="1" id="KW-0963">Cytoplasm</keyword>
<keyword evidence="4 7" id="KW-0808">Transferase</keyword>
<dbReference type="GO" id="GO:0008757">
    <property type="term" value="F:S-adenosylmethionine-dependent methyltransferase activity"/>
    <property type="evidence" value="ECO:0007669"/>
    <property type="project" value="InterPro"/>
</dbReference>
<reference evidence="7 8" key="1">
    <citation type="submission" date="2019-12" db="EMBL/GenBank/DDBJ databases">
        <title>Auraticoccus cholistani sp. nov., an actinomycete isolated from soil of Cholistan desert.</title>
        <authorList>
            <person name="Cheema M.T."/>
        </authorList>
    </citation>
    <scope>NUCLEOTIDE SEQUENCE [LARGE SCALE GENOMIC DNA]</scope>
    <source>
        <strain evidence="7 8">F435</strain>
    </source>
</reference>
<dbReference type="GO" id="GO:0008170">
    <property type="term" value="F:N-methyltransferase activity"/>
    <property type="evidence" value="ECO:0007669"/>
    <property type="project" value="UniProtKB-ARBA"/>
</dbReference>
<gene>
    <name evidence="7" type="ORF">GC722_04300</name>
</gene>
<dbReference type="EMBL" id="WPCU01000004">
    <property type="protein sequence ID" value="MVA75253.1"/>
    <property type="molecule type" value="Genomic_DNA"/>
</dbReference>
<evidence type="ECO:0000313" key="8">
    <source>
        <dbReference type="Proteomes" id="UP000435304"/>
    </source>
</evidence>
<dbReference type="CDD" id="cd02440">
    <property type="entry name" value="AdoMet_MTases"/>
    <property type="match status" value="1"/>
</dbReference>
<evidence type="ECO:0000256" key="4">
    <source>
        <dbReference type="ARBA" id="ARBA00022679"/>
    </source>
</evidence>
<dbReference type="PANTHER" id="PTHR47816:SF4">
    <property type="entry name" value="RIBOSOMAL RNA SMALL SUBUNIT METHYLTRANSFERASE C"/>
    <property type="match status" value="1"/>
</dbReference>
<evidence type="ECO:0000256" key="3">
    <source>
        <dbReference type="ARBA" id="ARBA00022603"/>
    </source>
</evidence>
<proteinExistence type="predicted"/>
<keyword evidence="3 7" id="KW-0489">Methyltransferase</keyword>
<evidence type="ECO:0000259" key="6">
    <source>
        <dbReference type="Pfam" id="PF26049"/>
    </source>
</evidence>
<dbReference type="Gene3D" id="3.40.50.150">
    <property type="entry name" value="Vaccinia Virus protein VP39"/>
    <property type="match status" value="2"/>
</dbReference>
<dbReference type="InterPro" id="IPR058679">
    <property type="entry name" value="RlmG_N"/>
</dbReference>
<name>A0A6A9UR83_9ACTN</name>
<dbReference type="InterPro" id="IPR007848">
    <property type="entry name" value="Small_mtfrase_dom"/>
</dbReference>
<dbReference type="AlphaFoldDB" id="A0A6A9UR83"/>
<dbReference type="Pfam" id="PF05175">
    <property type="entry name" value="MTS"/>
    <property type="match status" value="1"/>
</dbReference>
<dbReference type="PANTHER" id="PTHR47816">
    <property type="entry name" value="RIBOSOMAL RNA SMALL SUBUNIT METHYLTRANSFERASE C"/>
    <property type="match status" value="1"/>
</dbReference>